<sequence length="530" mass="59566">MDTTILPLNCNGPANGTEKLCREMATSIHNCSVSTCAVTEPPDETLQNVRFVFQQLLVPIVALVGIMFNSLTMIIMTRRRMRSSTNNYLAALATADCLYLICTIYFSLRHRFGETDPRYNFYRRMRPLMQLLVDTAQNTSVWLTVTFTIERYIAVCHPMRGKVLCTESRSRKVILAVLLYTIVLTLPTFFEFKIVEERDSRNETIAQAIQSEMGANVLFTAVYYWLLVVMNTVVPLVILIVFNTFLVRSVHISRRQRSTMTLRQRPNSAREPSSQENKITVMLIAVVILFLVCQMPSAALLIYTTFDDARTTFILVLGNFFNFLVCVNASGNFVLYCLLSNKYRKTFINMFCPCLQARFNPLLHSIYGQYQNSTTDESPGINRKHSCASVGGRGPKGPLGDGATSHMLSVPATAGAGRLSANPGAGEHQPSIDPLSLNNNLLTRNGRMTRASSLPENHSLWSRFRFGSRFRNELPAHQVTKSLKDDHKFNNGTTATAVPCTRECVVIVTSDYNLKDRLNDVNQKDSSPDI</sequence>
<evidence type="ECO:0000256" key="5">
    <source>
        <dbReference type="ARBA" id="ARBA00023136"/>
    </source>
</evidence>
<dbReference type="GO" id="GO:0016020">
    <property type="term" value="C:membrane"/>
    <property type="evidence" value="ECO:0007669"/>
    <property type="project" value="UniProtKB-SubCell"/>
</dbReference>
<dbReference type="Pfam" id="PF10324">
    <property type="entry name" value="7TM_GPCR_Srw"/>
    <property type="match status" value="1"/>
</dbReference>
<evidence type="ECO:0000256" key="4">
    <source>
        <dbReference type="ARBA" id="ARBA00022989"/>
    </source>
</evidence>
<evidence type="ECO:0000256" key="1">
    <source>
        <dbReference type="ARBA" id="ARBA00004370"/>
    </source>
</evidence>
<dbReference type="InterPro" id="IPR052954">
    <property type="entry name" value="GPCR-Ligand_Int"/>
</dbReference>
<evidence type="ECO:0000256" key="3">
    <source>
        <dbReference type="ARBA" id="ARBA00022692"/>
    </source>
</evidence>
<organism evidence="9">
    <name type="scientific">Varroa destructor</name>
    <name type="common">Honeybee mite</name>
    <dbReference type="NCBI Taxonomy" id="109461"/>
    <lineage>
        <taxon>Eukaryota</taxon>
        <taxon>Metazoa</taxon>
        <taxon>Ecdysozoa</taxon>
        <taxon>Arthropoda</taxon>
        <taxon>Chelicerata</taxon>
        <taxon>Arachnida</taxon>
        <taxon>Acari</taxon>
        <taxon>Parasitiformes</taxon>
        <taxon>Mesostigmata</taxon>
        <taxon>Gamasina</taxon>
        <taxon>Dermanyssoidea</taxon>
        <taxon>Varroidae</taxon>
        <taxon>Varroa</taxon>
    </lineage>
</organism>
<dbReference type="PANTHER" id="PTHR46641">
    <property type="entry name" value="FMRFAMIDE RECEPTOR-RELATED"/>
    <property type="match status" value="1"/>
</dbReference>
<feature type="transmembrane region" description="Helical" evidence="7">
    <location>
        <begin position="56"/>
        <end position="76"/>
    </location>
</feature>
<dbReference type="SMART" id="SM01381">
    <property type="entry name" value="7TM_GPCR_Srsx"/>
    <property type="match status" value="1"/>
</dbReference>
<feature type="compositionally biased region" description="Gly residues" evidence="6">
    <location>
        <begin position="391"/>
        <end position="400"/>
    </location>
</feature>
<evidence type="ECO:0000256" key="6">
    <source>
        <dbReference type="SAM" id="MobiDB-lite"/>
    </source>
</evidence>
<feature type="transmembrane region" description="Helical" evidence="7">
    <location>
        <begin position="128"/>
        <end position="153"/>
    </location>
</feature>
<dbReference type="InterPro" id="IPR019427">
    <property type="entry name" value="7TM_GPCR_serpentine_rcpt_Srw"/>
</dbReference>
<dbReference type="PRINTS" id="PR00237">
    <property type="entry name" value="GPCRRHODOPSN"/>
</dbReference>
<dbReference type="GO" id="GO:0008528">
    <property type="term" value="F:G protein-coupled peptide receptor activity"/>
    <property type="evidence" value="ECO:0007669"/>
    <property type="project" value="InterPro"/>
</dbReference>
<dbReference type="CDD" id="cd14978">
    <property type="entry name" value="7tmA_FMRFamide_R-like"/>
    <property type="match status" value="1"/>
</dbReference>
<evidence type="ECO:0000313" key="9">
    <source>
        <dbReference type="EMBL" id="QPP11369.1"/>
    </source>
</evidence>
<dbReference type="Gene3D" id="1.20.1070.10">
    <property type="entry name" value="Rhodopsin 7-helix transmembrane proteins"/>
    <property type="match status" value="1"/>
</dbReference>
<keyword evidence="4 7" id="KW-1133">Transmembrane helix</keyword>
<proteinExistence type="evidence at transcript level"/>
<keyword evidence="5 7" id="KW-0472">Membrane</keyword>
<name>A0A7T1TE40_VARDE</name>
<feature type="domain" description="G-protein coupled receptors family 1 profile" evidence="8">
    <location>
        <begin position="68"/>
        <end position="336"/>
    </location>
</feature>
<feature type="transmembrane region" description="Helical" evidence="7">
    <location>
        <begin position="88"/>
        <end position="108"/>
    </location>
</feature>
<dbReference type="PANTHER" id="PTHR46641:SF22">
    <property type="entry name" value="PROCTOLIN RECEPTOR, ISOFORM A"/>
    <property type="match status" value="1"/>
</dbReference>
<keyword evidence="9" id="KW-0675">Receptor</keyword>
<evidence type="ECO:0000259" key="8">
    <source>
        <dbReference type="PROSITE" id="PS50262"/>
    </source>
</evidence>
<feature type="transmembrane region" description="Helical" evidence="7">
    <location>
        <begin position="279"/>
        <end position="306"/>
    </location>
</feature>
<dbReference type="PROSITE" id="PS50262">
    <property type="entry name" value="G_PROTEIN_RECEP_F1_2"/>
    <property type="match status" value="1"/>
</dbReference>
<feature type="transmembrane region" description="Helical" evidence="7">
    <location>
        <begin position="312"/>
        <end position="339"/>
    </location>
</feature>
<dbReference type="InterPro" id="IPR017452">
    <property type="entry name" value="GPCR_Rhodpsn_7TM"/>
</dbReference>
<reference evidence="9" key="1">
    <citation type="submission" date="2019-09" db="EMBL/GenBank/DDBJ databases">
        <title>Active peptidomimetic agonists on a varroa mite proctolin receptor.</title>
        <authorList>
            <person name="Jindal V."/>
            <person name="Li D."/>
            <person name="Mating M."/>
            <person name="Kaczmarek K."/>
            <person name="Zabrocki J."/>
            <person name="Nachman R.J."/>
            <person name="Park Y."/>
        </authorList>
    </citation>
    <scope>NUCLEOTIDE SEQUENCE</scope>
</reference>
<feature type="transmembrane region" description="Helical" evidence="7">
    <location>
        <begin position="173"/>
        <end position="190"/>
    </location>
</feature>
<feature type="transmembrane region" description="Helical" evidence="7">
    <location>
        <begin position="222"/>
        <end position="247"/>
    </location>
</feature>
<dbReference type="SUPFAM" id="SSF81321">
    <property type="entry name" value="Family A G protein-coupled receptor-like"/>
    <property type="match status" value="1"/>
</dbReference>
<comment type="subcellular location">
    <subcellularLocation>
        <location evidence="1">Membrane</location>
    </subcellularLocation>
</comment>
<protein>
    <submittedName>
        <fullName evidence="9">Proctolin receptor</fullName>
    </submittedName>
</protein>
<feature type="region of interest" description="Disordered" evidence="6">
    <location>
        <begin position="374"/>
        <end position="405"/>
    </location>
</feature>
<dbReference type="AlphaFoldDB" id="A0A7T1TE40"/>
<accession>A0A7T1TE40</accession>
<dbReference type="EMBL" id="MN462557">
    <property type="protein sequence ID" value="QPP11369.1"/>
    <property type="molecule type" value="mRNA"/>
</dbReference>
<comment type="similarity">
    <text evidence="2">Belongs to the G-protein coupled receptor 1 family.</text>
</comment>
<evidence type="ECO:0000256" key="2">
    <source>
        <dbReference type="ARBA" id="ARBA00010663"/>
    </source>
</evidence>
<evidence type="ECO:0000256" key="7">
    <source>
        <dbReference type="SAM" id="Phobius"/>
    </source>
</evidence>
<keyword evidence="3 7" id="KW-0812">Transmembrane</keyword>
<dbReference type="InterPro" id="IPR000276">
    <property type="entry name" value="GPCR_Rhodpsn"/>
</dbReference>